<dbReference type="AlphaFoldDB" id="A0A9X9LRD2"/>
<gene>
    <name evidence="2" type="ORF">BN2614_LOCUS4</name>
</gene>
<reference evidence="2 3" key="1">
    <citation type="submission" date="2018-10" db="EMBL/GenBank/DDBJ databases">
        <authorList>
            <person name="Ekblom R."/>
            <person name="Jareborg N."/>
        </authorList>
    </citation>
    <scope>NUCLEOTIDE SEQUENCE [LARGE SCALE GENOMIC DNA]</scope>
    <source>
        <tissue evidence="2">Muscle</tissue>
    </source>
</reference>
<proteinExistence type="predicted"/>
<feature type="compositionally biased region" description="Basic residues" evidence="1">
    <location>
        <begin position="54"/>
        <end position="64"/>
    </location>
</feature>
<dbReference type="EMBL" id="CYRY02012862">
    <property type="protein sequence ID" value="VCW83780.1"/>
    <property type="molecule type" value="Genomic_DNA"/>
</dbReference>
<evidence type="ECO:0000313" key="2">
    <source>
        <dbReference type="EMBL" id="VCW83780.1"/>
    </source>
</evidence>
<accession>A0A9X9LRD2</accession>
<name>A0A9X9LRD2_GULGU</name>
<organism evidence="2 3">
    <name type="scientific">Gulo gulo</name>
    <name type="common">Wolverine</name>
    <name type="synonym">Gluton</name>
    <dbReference type="NCBI Taxonomy" id="48420"/>
    <lineage>
        <taxon>Eukaryota</taxon>
        <taxon>Metazoa</taxon>
        <taxon>Chordata</taxon>
        <taxon>Craniata</taxon>
        <taxon>Vertebrata</taxon>
        <taxon>Euteleostomi</taxon>
        <taxon>Mammalia</taxon>
        <taxon>Eutheria</taxon>
        <taxon>Laurasiatheria</taxon>
        <taxon>Carnivora</taxon>
        <taxon>Caniformia</taxon>
        <taxon>Musteloidea</taxon>
        <taxon>Mustelidae</taxon>
        <taxon>Guloninae</taxon>
        <taxon>Gulo</taxon>
    </lineage>
</organism>
<sequence>LARRLSHEPRASSAPPPPGWAVNEALPATWGASSAWCPGRQSRLSARPASGRQGLRRPRPRRQSKSVSWSAKRSCPCAGEITSV</sequence>
<feature type="compositionally biased region" description="Basic and acidic residues" evidence="1">
    <location>
        <begin position="1"/>
        <end position="10"/>
    </location>
</feature>
<feature type="region of interest" description="Disordered" evidence="1">
    <location>
        <begin position="39"/>
        <end position="72"/>
    </location>
</feature>
<evidence type="ECO:0000313" key="3">
    <source>
        <dbReference type="Proteomes" id="UP000269945"/>
    </source>
</evidence>
<keyword evidence="3" id="KW-1185">Reference proteome</keyword>
<comment type="caution">
    <text evidence="2">The sequence shown here is derived from an EMBL/GenBank/DDBJ whole genome shotgun (WGS) entry which is preliminary data.</text>
</comment>
<protein>
    <submittedName>
        <fullName evidence="2">Uncharacterized protein</fullName>
    </submittedName>
</protein>
<evidence type="ECO:0000256" key="1">
    <source>
        <dbReference type="SAM" id="MobiDB-lite"/>
    </source>
</evidence>
<feature type="non-terminal residue" evidence="2">
    <location>
        <position position="1"/>
    </location>
</feature>
<feature type="region of interest" description="Disordered" evidence="1">
    <location>
        <begin position="1"/>
        <end position="20"/>
    </location>
</feature>
<dbReference type="Proteomes" id="UP000269945">
    <property type="component" value="Unassembled WGS sequence"/>
</dbReference>